<evidence type="ECO:0000259" key="1">
    <source>
        <dbReference type="Pfam" id="PF01935"/>
    </source>
</evidence>
<organism evidence="2 3">
    <name type="scientific">Larsenimonas suaedae</name>
    <dbReference type="NCBI Taxonomy" id="1851019"/>
    <lineage>
        <taxon>Bacteria</taxon>
        <taxon>Pseudomonadati</taxon>
        <taxon>Pseudomonadota</taxon>
        <taxon>Gammaproteobacteria</taxon>
        <taxon>Oceanospirillales</taxon>
        <taxon>Halomonadaceae</taxon>
        <taxon>Larsenimonas</taxon>
    </lineage>
</organism>
<reference evidence="2 3" key="1">
    <citation type="submission" date="2023-04" db="EMBL/GenBank/DDBJ databases">
        <title>A long-awaited taxogenomic arrangement of the family Halomonadaceae.</title>
        <authorList>
            <person name="De La Haba R."/>
            <person name="Chuvochina M."/>
            <person name="Wittouck S."/>
            <person name="Arahal D.R."/>
            <person name="Sanchez-Porro C."/>
            <person name="Hugenholtz P."/>
            <person name="Ventosa A."/>
        </authorList>
    </citation>
    <scope>NUCLEOTIDE SEQUENCE [LARGE SCALE GENOMIC DNA]</scope>
    <source>
        <strain evidence="2 3">DSM 22428</strain>
    </source>
</reference>
<dbReference type="InterPro" id="IPR027417">
    <property type="entry name" value="P-loop_NTPase"/>
</dbReference>
<dbReference type="EMBL" id="JARWAO010000001">
    <property type="protein sequence ID" value="MDR5895007.1"/>
    <property type="molecule type" value="Genomic_DNA"/>
</dbReference>
<keyword evidence="3" id="KW-1185">Reference proteome</keyword>
<comment type="caution">
    <text evidence="2">The sequence shown here is derived from an EMBL/GenBank/DDBJ whole genome shotgun (WGS) entry which is preliminary data.</text>
</comment>
<gene>
    <name evidence="2" type="ORF">QC825_02815</name>
</gene>
<dbReference type="Proteomes" id="UP001269375">
    <property type="component" value="Unassembled WGS sequence"/>
</dbReference>
<name>A0ABU1GTU0_9GAMM</name>
<evidence type="ECO:0000313" key="2">
    <source>
        <dbReference type="EMBL" id="MDR5895007.1"/>
    </source>
</evidence>
<protein>
    <submittedName>
        <fullName evidence="2">DUF87 domain-containing protein</fullName>
    </submittedName>
</protein>
<dbReference type="PANTHER" id="PTHR42957">
    <property type="entry name" value="HELICASE MJ1565-RELATED"/>
    <property type="match status" value="1"/>
</dbReference>
<accession>A0ABU1GTU0</accession>
<dbReference type="Gene3D" id="3.40.50.300">
    <property type="entry name" value="P-loop containing nucleotide triphosphate hydrolases"/>
    <property type="match status" value="2"/>
</dbReference>
<sequence>MKIGKLVSIDYNLFKAQVLPSVKGNSLNVGGDVYYFGNIGSYLGVYNSLGEKLLCEVVSIYDKDVSEDLSLSHAYGSRELSLKPIGSISKRELFSLGVGIFPAIYSDVEIITREDMELVLGKSNFTSEPGVHTSIYVGTSKSLIGYPIELNIDRFFNIHTAVLGNSGSGKSNTISHLLQEVAKKNNYTALGARIVIFDVNGEYKNSFPVINGNGGQFINNRHYKPAGNSGLDEGEINFKLPHYLISLDEWCSFLLATDATQRPFLDRVLQECYRFYKISSEDKRKDIANYIRCKICLILKDINGQGESDTTRITAAASLISRVVNSLLAHESISNACDQENIFEDLNALAESCSIKFGTNDSKLKDKIEEILEQVDFELYLSVSSDRLREGEYYDYRFLRLAAELVLLEEDARGNKRIKEYTSTLMTRLDFFLENPECEFMRCDSSELDSAEKYMQYIWGDDDKSYQIVNLDVSELNPTSLEVVTSVLTRFLFSERKSKRGVFRRQGPIHLVLDEAHRYIHKAGEYYLKENIFEKVAREGRKFSFYLIVSSQRPSELSETVLSQCGNYIIHRIQNDIDMKYIYSVLPFFSGDFVNKIKQSVPGEALIFGNCVPMPLHVAIKQARPEPNSANCIVSKEWFLQKYDV</sequence>
<dbReference type="RefSeq" id="WP_251592467.1">
    <property type="nucleotide sequence ID" value="NZ_JAMLJI010000002.1"/>
</dbReference>
<dbReference type="Pfam" id="PF01935">
    <property type="entry name" value="DUF87"/>
    <property type="match status" value="1"/>
</dbReference>
<dbReference type="InterPro" id="IPR008571">
    <property type="entry name" value="HerA-like"/>
</dbReference>
<evidence type="ECO:0000313" key="3">
    <source>
        <dbReference type="Proteomes" id="UP001269375"/>
    </source>
</evidence>
<dbReference type="SUPFAM" id="SSF52540">
    <property type="entry name" value="P-loop containing nucleoside triphosphate hydrolases"/>
    <property type="match status" value="1"/>
</dbReference>
<dbReference type="PANTHER" id="PTHR42957:SF1">
    <property type="entry name" value="HELICASE MJ1565-RELATED"/>
    <property type="match status" value="1"/>
</dbReference>
<proteinExistence type="predicted"/>
<feature type="domain" description="Helicase HerA central" evidence="1">
    <location>
        <begin position="145"/>
        <end position="291"/>
    </location>
</feature>
<dbReference type="InterPro" id="IPR002789">
    <property type="entry name" value="HerA_central"/>
</dbReference>